<proteinExistence type="inferred from homology"/>
<dbReference type="InterPro" id="IPR007317">
    <property type="entry name" value="GET4"/>
</dbReference>
<sequence>MAAKSRERMVGVDRILSKLQSNIEAGNYYEAHQMYRTIYFRYLSQKKYKELLDLLYEGSSTLLKLCQHNSGADLANLLVDVLTKAGSLVTSEDLGKSLML</sequence>
<accession>A0ABM1RY38</accession>
<evidence type="ECO:0000256" key="1">
    <source>
        <dbReference type="ARBA" id="ARBA00005351"/>
    </source>
</evidence>
<dbReference type="Proteomes" id="UP000694941">
    <property type="component" value="Unplaced"/>
</dbReference>
<dbReference type="PANTHER" id="PTHR12875">
    <property type="entry name" value="GOLGI TO ER TRAFFIC PROTEIN 4 HOMOLOG"/>
    <property type="match status" value="1"/>
</dbReference>
<dbReference type="PANTHER" id="PTHR12875:SF0">
    <property type="entry name" value="GOLGI TO ER TRAFFIC PROTEIN 4 HOMOLOG"/>
    <property type="match status" value="1"/>
</dbReference>
<comment type="similarity">
    <text evidence="1">Belongs to the GET4 family.</text>
</comment>
<dbReference type="InterPro" id="IPR011990">
    <property type="entry name" value="TPR-like_helical_dom_sf"/>
</dbReference>
<dbReference type="Gene3D" id="1.25.40.10">
    <property type="entry name" value="Tetratricopeptide repeat domain"/>
    <property type="match status" value="1"/>
</dbReference>
<gene>
    <name evidence="3" type="primary">LOC106476828</name>
</gene>
<keyword evidence="2" id="KW-1185">Reference proteome</keyword>
<name>A0ABM1RY38_LIMPO</name>
<feature type="non-terminal residue" evidence="3">
    <location>
        <position position="100"/>
    </location>
</feature>
<evidence type="ECO:0000313" key="2">
    <source>
        <dbReference type="Proteomes" id="UP000694941"/>
    </source>
</evidence>
<dbReference type="Pfam" id="PF04190">
    <property type="entry name" value="GET4"/>
    <property type="match status" value="1"/>
</dbReference>
<organism evidence="2 3">
    <name type="scientific">Limulus polyphemus</name>
    <name type="common">Atlantic horseshoe crab</name>
    <dbReference type="NCBI Taxonomy" id="6850"/>
    <lineage>
        <taxon>Eukaryota</taxon>
        <taxon>Metazoa</taxon>
        <taxon>Ecdysozoa</taxon>
        <taxon>Arthropoda</taxon>
        <taxon>Chelicerata</taxon>
        <taxon>Merostomata</taxon>
        <taxon>Xiphosura</taxon>
        <taxon>Limulidae</taxon>
        <taxon>Limulus</taxon>
    </lineage>
</organism>
<protein>
    <submittedName>
        <fullName evidence="3">Golgi to ER traffic protein 4 homolog</fullName>
    </submittedName>
</protein>
<dbReference type="GeneID" id="106476828"/>
<evidence type="ECO:0000313" key="3">
    <source>
        <dbReference type="RefSeq" id="XP_022236293.1"/>
    </source>
</evidence>
<reference evidence="3" key="1">
    <citation type="submission" date="2025-08" db="UniProtKB">
        <authorList>
            <consortium name="RefSeq"/>
        </authorList>
    </citation>
    <scope>IDENTIFICATION</scope>
    <source>
        <tissue evidence="3">Muscle</tissue>
    </source>
</reference>
<dbReference type="RefSeq" id="XP_022236293.1">
    <property type="nucleotide sequence ID" value="XM_022380585.1"/>
</dbReference>